<accession>A0A0F3GTM5</accession>
<dbReference type="EMBL" id="LACI01001079">
    <property type="protein sequence ID" value="KJU85305.1"/>
    <property type="molecule type" value="Genomic_DNA"/>
</dbReference>
<name>A0A0F3GTM5_9BACT</name>
<reference evidence="1 2" key="1">
    <citation type="submission" date="2015-02" db="EMBL/GenBank/DDBJ databases">
        <title>Single-cell genomics of uncultivated deep-branching MTB reveals a conserved set of magnetosome genes.</title>
        <authorList>
            <person name="Kolinko S."/>
            <person name="Richter M."/>
            <person name="Glockner F.O."/>
            <person name="Brachmann A."/>
            <person name="Schuler D."/>
        </authorList>
    </citation>
    <scope>NUCLEOTIDE SEQUENCE [LARGE SCALE GENOMIC DNA]</scope>
    <source>
        <strain evidence="1">TM-1</strain>
    </source>
</reference>
<evidence type="ECO:0000313" key="2">
    <source>
        <dbReference type="Proteomes" id="UP000033423"/>
    </source>
</evidence>
<evidence type="ECO:0000313" key="1">
    <source>
        <dbReference type="EMBL" id="KJU85305.1"/>
    </source>
</evidence>
<keyword evidence="2" id="KW-1185">Reference proteome</keyword>
<organism evidence="1 2">
    <name type="scientific">Candidatus Magnetobacterium bavaricum</name>
    <dbReference type="NCBI Taxonomy" id="29290"/>
    <lineage>
        <taxon>Bacteria</taxon>
        <taxon>Pseudomonadati</taxon>
        <taxon>Nitrospirota</taxon>
        <taxon>Thermodesulfovibrionia</taxon>
        <taxon>Thermodesulfovibrionales</taxon>
        <taxon>Candidatus Magnetobacteriaceae</taxon>
        <taxon>Candidatus Magnetobacterium</taxon>
    </lineage>
</organism>
<comment type="caution">
    <text evidence="1">The sequence shown here is derived from an EMBL/GenBank/DDBJ whole genome shotgun (WGS) entry which is preliminary data.</text>
</comment>
<feature type="non-terminal residue" evidence="1">
    <location>
        <position position="69"/>
    </location>
</feature>
<protein>
    <submittedName>
        <fullName evidence="1">Uncharacterized protein</fullName>
    </submittedName>
</protein>
<dbReference type="AlphaFoldDB" id="A0A0F3GTM5"/>
<gene>
    <name evidence="1" type="ORF">MBAV_002501</name>
</gene>
<sequence length="69" mass="7434">MTALFGGRINAGKTQLADILGISQKMLTTWQANGTLFDNLKTRLDSFVSNTTVSFSNAFSFVASKIKAS</sequence>
<proteinExistence type="predicted"/>
<dbReference type="Proteomes" id="UP000033423">
    <property type="component" value="Unassembled WGS sequence"/>
</dbReference>